<protein>
    <submittedName>
        <fullName evidence="2">Uncharacterized protein</fullName>
    </submittedName>
</protein>
<dbReference type="AlphaFoldDB" id="A0A451AI98"/>
<gene>
    <name evidence="2" type="ORF">BECKUNK1418G_GA0071005_10702</name>
    <name evidence="3" type="ORF">BECKUNK1418H_GA0071006_10252</name>
</gene>
<proteinExistence type="predicted"/>
<accession>A0A451AI98</accession>
<dbReference type="EMBL" id="CAADFZ010000070">
    <property type="protein sequence ID" value="VFK65781.1"/>
    <property type="molecule type" value="Genomic_DNA"/>
</dbReference>
<organism evidence="2">
    <name type="scientific">Candidatus Kentrum sp. UNK</name>
    <dbReference type="NCBI Taxonomy" id="2126344"/>
    <lineage>
        <taxon>Bacteria</taxon>
        <taxon>Pseudomonadati</taxon>
        <taxon>Pseudomonadota</taxon>
        <taxon>Gammaproteobacteria</taxon>
        <taxon>Candidatus Kentrum</taxon>
    </lineage>
</organism>
<evidence type="ECO:0000313" key="2">
    <source>
        <dbReference type="EMBL" id="VFK65781.1"/>
    </source>
</evidence>
<dbReference type="EMBL" id="CAADGD010000025">
    <property type="protein sequence ID" value="VFK70217.1"/>
    <property type="molecule type" value="Genomic_DNA"/>
</dbReference>
<reference evidence="2" key="1">
    <citation type="submission" date="2019-02" db="EMBL/GenBank/DDBJ databases">
        <authorList>
            <person name="Gruber-Vodicka R. H."/>
            <person name="Seah K. B. B."/>
        </authorList>
    </citation>
    <scope>NUCLEOTIDE SEQUENCE</scope>
    <source>
        <strain evidence="3">BECK_BY19</strain>
        <strain evidence="2">BECK_BY8</strain>
    </source>
</reference>
<evidence type="ECO:0000256" key="1">
    <source>
        <dbReference type="SAM" id="MobiDB-lite"/>
    </source>
</evidence>
<sequence length="104" mass="11942">MAHIEETDPEIISEILDRYRSDPDARAYFLGRADEVPVDPSDDRRHCHQCRNLIAGGLCLAAQRREIKASLYPMDDLPRRCDGYLSKPDDPDQRTGRERWSGLS</sequence>
<feature type="region of interest" description="Disordered" evidence="1">
    <location>
        <begin position="82"/>
        <end position="104"/>
    </location>
</feature>
<evidence type="ECO:0000313" key="3">
    <source>
        <dbReference type="EMBL" id="VFK70217.1"/>
    </source>
</evidence>
<name>A0A451AI98_9GAMM</name>